<feature type="compositionally biased region" description="Polar residues" evidence="11">
    <location>
        <begin position="134"/>
        <end position="150"/>
    </location>
</feature>
<organism evidence="13">
    <name type="scientific">Spirodela intermedia</name>
    <name type="common">Intermediate duckweed</name>
    <dbReference type="NCBI Taxonomy" id="51605"/>
    <lineage>
        <taxon>Eukaryota</taxon>
        <taxon>Viridiplantae</taxon>
        <taxon>Streptophyta</taxon>
        <taxon>Embryophyta</taxon>
        <taxon>Tracheophyta</taxon>
        <taxon>Spermatophyta</taxon>
        <taxon>Magnoliopsida</taxon>
        <taxon>Liliopsida</taxon>
        <taxon>Araceae</taxon>
        <taxon>Lemnoideae</taxon>
        <taxon>Spirodela</taxon>
    </lineage>
</organism>
<keyword evidence="6" id="KW-0925">Oxylipin biosynthesis</keyword>
<name>A0A7I8ISV8_SPIIN</name>
<feature type="domain" description="NADH:flavin oxidoreductase/NADH oxidase N-terminal" evidence="12">
    <location>
        <begin position="63"/>
        <end position="235"/>
    </location>
</feature>
<feature type="compositionally biased region" description="Polar residues" evidence="11">
    <location>
        <begin position="346"/>
        <end position="358"/>
    </location>
</feature>
<evidence type="ECO:0000256" key="10">
    <source>
        <dbReference type="ARBA" id="ARBA00023160"/>
    </source>
</evidence>
<keyword evidence="7" id="KW-0276">Fatty acid metabolism</keyword>
<keyword evidence="3" id="KW-0444">Lipid biosynthesis</keyword>
<dbReference type="Proteomes" id="UP001189122">
    <property type="component" value="Unassembled WGS sequence"/>
</dbReference>
<dbReference type="InterPro" id="IPR045247">
    <property type="entry name" value="Oye-like"/>
</dbReference>
<dbReference type="Gene3D" id="3.20.20.70">
    <property type="entry name" value="Aldolase class I"/>
    <property type="match status" value="1"/>
</dbReference>
<evidence type="ECO:0000256" key="8">
    <source>
        <dbReference type="ARBA" id="ARBA00022857"/>
    </source>
</evidence>
<evidence type="ECO:0000256" key="7">
    <source>
        <dbReference type="ARBA" id="ARBA00022832"/>
    </source>
</evidence>
<keyword evidence="8" id="KW-0521">NADP</keyword>
<feature type="compositionally biased region" description="Low complexity" evidence="11">
    <location>
        <begin position="331"/>
        <end position="344"/>
    </location>
</feature>
<keyword evidence="10" id="KW-0275">Fatty acid biosynthesis</keyword>
<gene>
    <name evidence="13" type="ORF">SI7747_05006644</name>
</gene>
<dbReference type="GO" id="GO:0016491">
    <property type="term" value="F:oxidoreductase activity"/>
    <property type="evidence" value="ECO:0007669"/>
    <property type="project" value="InterPro"/>
</dbReference>
<dbReference type="GO" id="GO:0031408">
    <property type="term" value="P:oxylipin biosynthetic process"/>
    <property type="evidence" value="ECO:0007669"/>
    <property type="project" value="UniProtKB-KW"/>
</dbReference>
<comment type="cofactor">
    <cofactor evidence="1">
        <name>FMN</name>
        <dbReference type="ChEBI" id="CHEBI:58210"/>
    </cofactor>
</comment>
<dbReference type="EMBL" id="LR743592">
    <property type="protein sequence ID" value="CAA2620475.1"/>
    <property type="molecule type" value="Genomic_DNA"/>
</dbReference>
<dbReference type="AlphaFoldDB" id="A0A7I8ISV8"/>
<feature type="compositionally biased region" description="Low complexity" evidence="11">
    <location>
        <begin position="298"/>
        <end position="324"/>
    </location>
</feature>
<comment type="similarity">
    <text evidence="2">Belongs to the NADH:flavin oxidoreductase/NADH oxidase family.</text>
</comment>
<keyword evidence="9" id="KW-0443">Lipid metabolism</keyword>
<dbReference type="InterPro" id="IPR001155">
    <property type="entry name" value="OxRdtase_FMN_N"/>
</dbReference>
<dbReference type="EMBL" id="CACRZD030000005">
    <property type="protein sequence ID" value="CAA6660225.1"/>
    <property type="molecule type" value="Genomic_DNA"/>
</dbReference>
<evidence type="ECO:0000313" key="14">
    <source>
        <dbReference type="Proteomes" id="UP001189122"/>
    </source>
</evidence>
<keyword evidence="4" id="KW-0285">Flavoprotein</keyword>
<evidence type="ECO:0000313" key="13">
    <source>
        <dbReference type="EMBL" id="CAA2620475.1"/>
    </source>
</evidence>
<evidence type="ECO:0000256" key="3">
    <source>
        <dbReference type="ARBA" id="ARBA00022516"/>
    </source>
</evidence>
<dbReference type="SUPFAM" id="SSF51395">
    <property type="entry name" value="FMN-linked oxidoreductases"/>
    <property type="match status" value="1"/>
</dbReference>
<dbReference type="GO" id="GO:0006633">
    <property type="term" value="P:fatty acid biosynthetic process"/>
    <property type="evidence" value="ECO:0007669"/>
    <property type="project" value="UniProtKB-KW"/>
</dbReference>
<evidence type="ECO:0000256" key="2">
    <source>
        <dbReference type="ARBA" id="ARBA00005979"/>
    </source>
</evidence>
<keyword evidence="5" id="KW-0288">FMN</keyword>
<dbReference type="PANTHER" id="PTHR22893">
    <property type="entry name" value="NADH OXIDOREDUCTASE-RELATED"/>
    <property type="match status" value="1"/>
</dbReference>
<feature type="region of interest" description="Disordered" evidence="11">
    <location>
        <begin position="121"/>
        <end position="152"/>
    </location>
</feature>
<evidence type="ECO:0000256" key="5">
    <source>
        <dbReference type="ARBA" id="ARBA00022643"/>
    </source>
</evidence>
<accession>A0A7I8ISV8</accession>
<feature type="region of interest" description="Disordered" evidence="11">
    <location>
        <begin position="271"/>
        <end position="374"/>
    </location>
</feature>
<dbReference type="InterPro" id="IPR013785">
    <property type="entry name" value="Aldolase_TIM"/>
</dbReference>
<dbReference type="GO" id="GO:0010181">
    <property type="term" value="F:FMN binding"/>
    <property type="evidence" value="ECO:0007669"/>
    <property type="project" value="InterPro"/>
</dbReference>
<dbReference type="PANTHER" id="PTHR22893:SF132">
    <property type="entry name" value="12-OXO-PHYTODIENOIC ACID REDUCTASE"/>
    <property type="match status" value="1"/>
</dbReference>
<proteinExistence type="inferred from homology"/>
<reference evidence="13 14" key="1">
    <citation type="submission" date="2019-12" db="EMBL/GenBank/DDBJ databases">
        <authorList>
            <person name="Scholz U."/>
            <person name="Mascher M."/>
            <person name="Fiebig A."/>
        </authorList>
    </citation>
    <scope>NUCLEOTIDE SEQUENCE</scope>
</reference>
<keyword evidence="14" id="KW-1185">Reference proteome</keyword>
<dbReference type="Pfam" id="PF00724">
    <property type="entry name" value="Oxidored_FMN"/>
    <property type="match status" value="1"/>
</dbReference>
<evidence type="ECO:0000256" key="9">
    <source>
        <dbReference type="ARBA" id="ARBA00023098"/>
    </source>
</evidence>
<evidence type="ECO:0000256" key="1">
    <source>
        <dbReference type="ARBA" id="ARBA00001917"/>
    </source>
</evidence>
<evidence type="ECO:0000256" key="11">
    <source>
        <dbReference type="SAM" id="MobiDB-lite"/>
    </source>
</evidence>
<evidence type="ECO:0000259" key="12">
    <source>
        <dbReference type="Pfam" id="PF00724"/>
    </source>
</evidence>
<evidence type="ECO:0000256" key="4">
    <source>
        <dbReference type="ARBA" id="ARBA00022630"/>
    </source>
</evidence>
<sequence>MSQETVPLLTPYKMGEFELTHRVVLAPLTRMRSYGNVPQTQAVLYYSQRATKGGLLVAEATGVEAWKPIVRAVHDKGAVFFCQIWHAGRVSNYCFQPTGQAPISSTDRGILLVVQHDDSVSEYSPPRRLRTDELPTSSKTSGSQQETPSRQVEVHGAHGYLLEQFMKDGVNDRTDEYGGSMENRYRFPLEVVQAVVDEVGADRVGVRLSPFAHYVESWDSDPEALGLYMVKALCKLGLLYCHIVESRMTVVEGRLTLQQGFLPLMKAFQGPSSPPAGTTARKATKQWPPATRTWWHLGGSSSPTPTSPGAFSSTPRSTSTTGRPSTPPTPSSATTTTPFLTPRPDFQTTSTDPANKSSHVPYKSCLFPSPCSKP</sequence>
<protein>
    <recommendedName>
        <fullName evidence="12">NADH:flavin oxidoreductase/NADH oxidase N-terminal domain-containing protein</fullName>
    </recommendedName>
</protein>
<evidence type="ECO:0000256" key="6">
    <source>
        <dbReference type="ARBA" id="ARBA00022767"/>
    </source>
</evidence>